<dbReference type="Proteomes" id="UP000198891">
    <property type="component" value="Unassembled WGS sequence"/>
</dbReference>
<accession>A0A1H3U032</accession>
<dbReference type="EMBL" id="FNPZ01000009">
    <property type="protein sequence ID" value="SDZ55813.1"/>
    <property type="molecule type" value="Genomic_DNA"/>
</dbReference>
<sequence>MQSEVLEVQEFANQMMRHAEPGMRGDASNPAMTTPAFVTAAQFVIQGSTICLIC</sequence>
<proteinExistence type="predicted"/>
<evidence type="ECO:0008006" key="3">
    <source>
        <dbReference type="Google" id="ProtNLM"/>
    </source>
</evidence>
<dbReference type="STRING" id="381665.SAMN05216554_4637"/>
<evidence type="ECO:0000313" key="1">
    <source>
        <dbReference type="EMBL" id="SDZ55813.1"/>
    </source>
</evidence>
<dbReference type="RefSeq" id="WP_175494548.1">
    <property type="nucleotide sequence ID" value="NZ_FNPZ01000009.1"/>
</dbReference>
<gene>
    <name evidence="1" type="ORF">SAMN05216554_4637</name>
</gene>
<dbReference type="AlphaFoldDB" id="A0A1H3U032"/>
<name>A0A1H3U032_9MICO</name>
<organism evidence="1 2">
    <name type="scientific">Herbiconiux ginsengi</name>
    <dbReference type="NCBI Taxonomy" id="381665"/>
    <lineage>
        <taxon>Bacteria</taxon>
        <taxon>Bacillati</taxon>
        <taxon>Actinomycetota</taxon>
        <taxon>Actinomycetes</taxon>
        <taxon>Micrococcales</taxon>
        <taxon>Microbacteriaceae</taxon>
        <taxon>Herbiconiux</taxon>
    </lineage>
</organism>
<evidence type="ECO:0000313" key="2">
    <source>
        <dbReference type="Proteomes" id="UP000198891"/>
    </source>
</evidence>
<dbReference type="NCBIfam" id="NF033752">
    <property type="entry name" value="linaridin_CypA"/>
    <property type="match status" value="1"/>
</dbReference>
<keyword evidence="2" id="KW-1185">Reference proteome</keyword>
<reference evidence="1 2" key="1">
    <citation type="submission" date="2016-10" db="EMBL/GenBank/DDBJ databases">
        <authorList>
            <person name="de Groot N.N."/>
        </authorList>
    </citation>
    <scope>NUCLEOTIDE SEQUENCE [LARGE SCALE GENOMIC DNA]</scope>
    <source>
        <strain evidence="1 2">CGMCC 4.3491</strain>
    </source>
</reference>
<protein>
    <recommendedName>
        <fullName evidence="3">Cypemycin family RiPP</fullName>
    </recommendedName>
</protein>